<feature type="chain" id="PRO_5015085631" description="GOLD domain-containing protein" evidence="8">
    <location>
        <begin position="24"/>
        <end position="142"/>
    </location>
</feature>
<evidence type="ECO:0000256" key="6">
    <source>
        <dbReference type="ARBA" id="ARBA00023136"/>
    </source>
</evidence>
<feature type="signal peptide" evidence="8">
    <location>
        <begin position="1"/>
        <end position="23"/>
    </location>
</feature>
<reference evidence="10 12" key="1">
    <citation type="journal article" date="2018" name="Nat. Genet.">
        <title>The Rosa genome provides new insights in the design of modern roses.</title>
        <authorList>
            <person name="Bendahmane M."/>
        </authorList>
    </citation>
    <scope>NUCLEOTIDE SEQUENCE [LARGE SCALE GENOMIC DNA]</scope>
    <source>
        <strain evidence="12">cv. Old Blush</strain>
    </source>
</reference>
<dbReference type="PANTHER" id="PTHR22811">
    <property type="entry name" value="TRANSMEMBRANE EMP24 DOMAIN-CONTAINING PROTEIN"/>
    <property type="match status" value="1"/>
</dbReference>
<evidence type="ECO:0000259" key="9">
    <source>
        <dbReference type="PROSITE" id="PS50866"/>
    </source>
</evidence>
<evidence type="ECO:0000256" key="3">
    <source>
        <dbReference type="ARBA" id="ARBA00022692"/>
    </source>
</evidence>
<dbReference type="OrthoDB" id="1929172at2759"/>
<dbReference type="OMA" id="VANDHKI"/>
<evidence type="ECO:0000256" key="2">
    <source>
        <dbReference type="ARBA" id="ARBA00007104"/>
    </source>
</evidence>
<protein>
    <recommendedName>
        <fullName evidence="9">GOLD domain-containing protein</fullName>
    </recommendedName>
</protein>
<dbReference type="PROSITE" id="PS50866">
    <property type="entry name" value="GOLD"/>
    <property type="match status" value="1"/>
</dbReference>
<dbReference type="Gramene" id="PRQ54673">
    <property type="protein sequence ID" value="PRQ54673"/>
    <property type="gene ID" value="RchiOBHm_Chr1g0316281"/>
</dbReference>
<evidence type="ECO:0000313" key="12">
    <source>
        <dbReference type="Proteomes" id="UP000238479"/>
    </source>
</evidence>
<feature type="domain" description="GOLD" evidence="9">
    <location>
        <begin position="33"/>
        <end position="121"/>
    </location>
</feature>
<keyword evidence="5" id="KW-1133">Transmembrane helix</keyword>
<keyword evidence="12" id="KW-1185">Reference proteome</keyword>
<dbReference type="Proteomes" id="UP000238479">
    <property type="component" value="Chromosome 1"/>
</dbReference>
<dbReference type="STRING" id="74649.A0A2P6S7P5"/>
<comment type="similarity">
    <text evidence="2 7">Belongs to the EMP24/GP25L family.</text>
</comment>
<dbReference type="GO" id="GO:0016020">
    <property type="term" value="C:membrane"/>
    <property type="evidence" value="ECO:0007669"/>
    <property type="project" value="UniProtKB-SubCell"/>
</dbReference>
<proteinExistence type="inferred from homology"/>
<evidence type="ECO:0000313" key="10">
    <source>
        <dbReference type="EMBL" id="PRQ54669.1"/>
    </source>
</evidence>
<comment type="caution">
    <text evidence="10">The sequence shown here is derived from an EMBL/GenBank/DDBJ whole genome shotgun (WGS) entry which is preliminary data.</text>
</comment>
<keyword evidence="3 7" id="KW-0812">Transmembrane</keyword>
<dbReference type="Gramene" id="PRQ54669">
    <property type="protein sequence ID" value="PRQ54669"/>
    <property type="gene ID" value="RchiOBHm_Chr1g0316241"/>
</dbReference>
<evidence type="ECO:0000256" key="8">
    <source>
        <dbReference type="SAM" id="SignalP"/>
    </source>
</evidence>
<evidence type="ECO:0000313" key="11">
    <source>
        <dbReference type="EMBL" id="PRQ54673.1"/>
    </source>
</evidence>
<dbReference type="EMBL" id="PDCK01000039">
    <property type="protein sequence ID" value="PRQ54669.1"/>
    <property type="molecule type" value="Genomic_DNA"/>
</dbReference>
<comment type="subcellular location">
    <subcellularLocation>
        <location evidence="1 7">Membrane</location>
        <topology evidence="1 7">Single-pass type I membrane protein</topology>
    </subcellularLocation>
</comment>
<evidence type="ECO:0000256" key="7">
    <source>
        <dbReference type="RuleBase" id="RU003827"/>
    </source>
</evidence>
<organism evidence="10 12">
    <name type="scientific">Rosa chinensis</name>
    <name type="common">China rose</name>
    <dbReference type="NCBI Taxonomy" id="74649"/>
    <lineage>
        <taxon>Eukaryota</taxon>
        <taxon>Viridiplantae</taxon>
        <taxon>Streptophyta</taxon>
        <taxon>Embryophyta</taxon>
        <taxon>Tracheophyta</taxon>
        <taxon>Spermatophyta</taxon>
        <taxon>Magnoliopsida</taxon>
        <taxon>eudicotyledons</taxon>
        <taxon>Gunneridae</taxon>
        <taxon>Pentapetalae</taxon>
        <taxon>rosids</taxon>
        <taxon>fabids</taxon>
        <taxon>Rosales</taxon>
        <taxon>Rosaceae</taxon>
        <taxon>Rosoideae</taxon>
        <taxon>Rosoideae incertae sedis</taxon>
        <taxon>Rosa</taxon>
    </lineage>
</organism>
<name>A0A2P6S7P5_ROSCH</name>
<dbReference type="EMBL" id="PDCK01000039">
    <property type="protein sequence ID" value="PRQ54673.1"/>
    <property type="molecule type" value="Genomic_DNA"/>
</dbReference>
<dbReference type="InterPro" id="IPR009038">
    <property type="entry name" value="GOLD_dom"/>
</dbReference>
<evidence type="ECO:0000256" key="1">
    <source>
        <dbReference type="ARBA" id="ARBA00004479"/>
    </source>
</evidence>
<evidence type="ECO:0000256" key="4">
    <source>
        <dbReference type="ARBA" id="ARBA00022729"/>
    </source>
</evidence>
<sequence length="142" mass="15633">MVELRLLVAAAVILGFLFSTSQSLRFELQSGHTKCIVEDMKANAMTVGKYSVVNPNEGQPLPPSHKLTVTSSYGNSHRYSELVESGQFAFQAVEAGDYMACFWAPDHKPPTTLTIEFDWKIGVAAKGMNAVLEICSALEEYR</sequence>
<keyword evidence="6" id="KW-0472">Membrane</keyword>
<dbReference type="InterPro" id="IPR015720">
    <property type="entry name" value="Emp24-like"/>
</dbReference>
<accession>A0A2P6S7P5</accession>
<evidence type="ECO:0000256" key="5">
    <source>
        <dbReference type="ARBA" id="ARBA00022989"/>
    </source>
</evidence>
<gene>
    <name evidence="10" type="ORF">RchiOBHm_Chr1g0316241</name>
    <name evidence="11" type="ORF">RchiOBHm_Chr1g0316281</name>
</gene>
<dbReference type="AlphaFoldDB" id="A0A2P6S7P5"/>
<keyword evidence="4 8" id="KW-0732">Signal</keyword>
<dbReference type="Pfam" id="PF01105">
    <property type="entry name" value="EMP24_GP25L"/>
    <property type="match status" value="1"/>
</dbReference>